<feature type="transmembrane region" description="Helical" evidence="13">
    <location>
        <begin position="295"/>
        <end position="317"/>
    </location>
</feature>
<protein>
    <recommendedName>
        <fullName evidence="3">histidine kinase</fullName>
        <ecNumber evidence="3">2.7.13.3</ecNumber>
    </recommendedName>
</protein>
<keyword evidence="13" id="KW-1133">Transmembrane helix</keyword>
<evidence type="ECO:0000313" key="16">
    <source>
        <dbReference type="EMBL" id="SFX44016.1"/>
    </source>
</evidence>
<dbReference type="InterPro" id="IPR036890">
    <property type="entry name" value="HATPase_C_sf"/>
</dbReference>
<dbReference type="PANTHER" id="PTHR43711:SF1">
    <property type="entry name" value="HISTIDINE KINASE 1"/>
    <property type="match status" value="1"/>
</dbReference>
<keyword evidence="4" id="KW-1003">Cell membrane</keyword>
<dbReference type="RefSeq" id="WP_072325916.1">
    <property type="nucleotide sequence ID" value="NZ_FPJW01000005.1"/>
</dbReference>
<dbReference type="SUPFAM" id="SSF47384">
    <property type="entry name" value="Homodimeric domain of signal transducing histidine kinase"/>
    <property type="match status" value="1"/>
</dbReference>
<dbReference type="Gene3D" id="1.10.287.130">
    <property type="match status" value="1"/>
</dbReference>
<dbReference type="PROSITE" id="PS50109">
    <property type="entry name" value="HIS_KIN"/>
    <property type="match status" value="1"/>
</dbReference>
<keyword evidence="9" id="KW-0067">ATP-binding</keyword>
<dbReference type="CDD" id="cd16922">
    <property type="entry name" value="HATPase_EvgS-ArcB-TorS-like"/>
    <property type="match status" value="1"/>
</dbReference>
<dbReference type="CDD" id="cd18773">
    <property type="entry name" value="PDC1_HK_sensor"/>
    <property type="match status" value="1"/>
</dbReference>
<evidence type="ECO:0000256" key="3">
    <source>
        <dbReference type="ARBA" id="ARBA00012438"/>
    </source>
</evidence>
<dbReference type="SMART" id="SM00388">
    <property type="entry name" value="HisKA"/>
    <property type="match status" value="1"/>
</dbReference>
<feature type="domain" description="HAMP" evidence="15">
    <location>
        <begin position="314"/>
        <end position="367"/>
    </location>
</feature>
<evidence type="ECO:0000256" key="11">
    <source>
        <dbReference type="ARBA" id="ARBA00023136"/>
    </source>
</evidence>
<evidence type="ECO:0000256" key="8">
    <source>
        <dbReference type="ARBA" id="ARBA00022777"/>
    </source>
</evidence>
<name>A0A1K1X2Z0_9GAMM</name>
<dbReference type="AlphaFoldDB" id="A0A1K1X2Z0"/>
<evidence type="ECO:0000259" key="15">
    <source>
        <dbReference type="PROSITE" id="PS50885"/>
    </source>
</evidence>
<dbReference type="PRINTS" id="PR00344">
    <property type="entry name" value="BCTRLSENSOR"/>
</dbReference>
<dbReference type="EMBL" id="FPJW01000005">
    <property type="protein sequence ID" value="SFX44016.1"/>
    <property type="molecule type" value="Genomic_DNA"/>
</dbReference>
<comment type="catalytic activity">
    <reaction evidence="1">
        <text>ATP + protein L-histidine = ADP + protein N-phospho-L-histidine.</text>
        <dbReference type="EC" id="2.7.13.3"/>
    </reaction>
</comment>
<evidence type="ECO:0000256" key="6">
    <source>
        <dbReference type="ARBA" id="ARBA00022679"/>
    </source>
</evidence>
<dbReference type="Proteomes" id="UP000182350">
    <property type="component" value="Unassembled WGS sequence"/>
</dbReference>
<keyword evidence="17" id="KW-1185">Reference proteome</keyword>
<evidence type="ECO:0000256" key="4">
    <source>
        <dbReference type="ARBA" id="ARBA00022475"/>
    </source>
</evidence>
<dbReference type="InterPro" id="IPR004358">
    <property type="entry name" value="Sig_transdc_His_kin-like_C"/>
</dbReference>
<evidence type="ECO:0000256" key="2">
    <source>
        <dbReference type="ARBA" id="ARBA00004236"/>
    </source>
</evidence>
<dbReference type="OrthoDB" id="9809766at2"/>
<dbReference type="CDD" id="cd00082">
    <property type="entry name" value="HisKA"/>
    <property type="match status" value="1"/>
</dbReference>
<evidence type="ECO:0000256" key="7">
    <source>
        <dbReference type="ARBA" id="ARBA00022741"/>
    </source>
</evidence>
<dbReference type="InterPro" id="IPR050736">
    <property type="entry name" value="Sensor_HK_Regulatory"/>
</dbReference>
<dbReference type="SMART" id="SM00387">
    <property type="entry name" value="HATPase_c"/>
    <property type="match status" value="1"/>
</dbReference>
<dbReference type="Gene3D" id="6.10.340.10">
    <property type="match status" value="1"/>
</dbReference>
<dbReference type="GO" id="GO:0005886">
    <property type="term" value="C:plasma membrane"/>
    <property type="evidence" value="ECO:0007669"/>
    <property type="project" value="UniProtKB-SubCell"/>
</dbReference>
<dbReference type="InterPro" id="IPR003660">
    <property type="entry name" value="HAMP_dom"/>
</dbReference>
<evidence type="ECO:0000256" key="9">
    <source>
        <dbReference type="ARBA" id="ARBA00022840"/>
    </source>
</evidence>
<dbReference type="GO" id="GO:0005524">
    <property type="term" value="F:ATP binding"/>
    <property type="evidence" value="ECO:0007669"/>
    <property type="project" value="UniProtKB-KW"/>
</dbReference>
<evidence type="ECO:0000313" key="17">
    <source>
        <dbReference type="Proteomes" id="UP000182350"/>
    </source>
</evidence>
<keyword evidence="13" id="KW-0812">Transmembrane</keyword>
<comment type="subcellular location">
    <subcellularLocation>
        <location evidence="2">Cell membrane</location>
    </subcellularLocation>
</comment>
<dbReference type="GO" id="GO:0000155">
    <property type="term" value="F:phosphorelay sensor kinase activity"/>
    <property type="evidence" value="ECO:0007669"/>
    <property type="project" value="InterPro"/>
</dbReference>
<sequence>MPDVHKRTEPVGWSLRNKLLLLLLALFVLAGGGNALLLKYFIERDSMVLLLQTGQEEVEMLVQRIDRVFDRRQQVLESLAASLLEQNELAAAETLEQRITAPGLSQVFFGYVVMDAEGQILADSPVVPGRRGSSVWDRAYIQENIRTGQTVRYPPTMGRFSSIPISIFSVPIFVDNLATPKGFLVGYQPLDSEPLFEQIRSEYDRVSSDLLIMDLTAQRYVSASNPALTLQPIASKDPLFRQLQQGIPSGRFVDAAGQDWLYVATTQDSTGWTLVKLRQMQPITELLNSWVRHNLLVLGLALLLGGLFAGWLLHRLLGPVHRSLQQMREVLQLKKGYQHLQVDRQDEIGQLLQAFNELQEQRDRQEQLKDELVSVVSHELRTPLTSARGALALLRSKDLAQQPEQQARLMDMADRNVNRLIVLVNDLLDLASLTKGSLKLDLQCVALQPILYQTVEDFTPYAQEQGVRVSLKQPTGPLLVMVDPGRLNQVLTNLLSNAVKFSPKNTEVEVVVTRRQDTVRIMVTDQGEGIPLAFQSRVFERFAQADKSDRRRNTGTGLGLAITRELTTAMNGRIGFSSLPGSGSCFFLDLPRLDNKNGSDHPEENKDDH</sequence>
<dbReference type="Pfam" id="PF00512">
    <property type="entry name" value="HisKA"/>
    <property type="match status" value="1"/>
</dbReference>
<dbReference type="InterPro" id="IPR036097">
    <property type="entry name" value="HisK_dim/P_sf"/>
</dbReference>
<dbReference type="Gene3D" id="3.30.450.20">
    <property type="entry name" value="PAS domain"/>
    <property type="match status" value="1"/>
</dbReference>
<keyword evidence="7" id="KW-0547">Nucleotide-binding</keyword>
<dbReference type="STRING" id="1122209.SAMN02745752_01685"/>
<evidence type="ECO:0000256" key="12">
    <source>
        <dbReference type="SAM" id="Coils"/>
    </source>
</evidence>
<dbReference type="InterPro" id="IPR005467">
    <property type="entry name" value="His_kinase_dom"/>
</dbReference>
<keyword evidence="12" id="KW-0175">Coiled coil</keyword>
<evidence type="ECO:0000259" key="14">
    <source>
        <dbReference type="PROSITE" id="PS50109"/>
    </source>
</evidence>
<feature type="coiled-coil region" evidence="12">
    <location>
        <begin position="348"/>
        <end position="375"/>
    </location>
</feature>
<gene>
    <name evidence="16" type="ORF">SAMN02745752_01685</name>
</gene>
<dbReference type="SUPFAM" id="SSF55874">
    <property type="entry name" value="ATPase domain of HSP90 chaperone/DNA topoisomerase II/histidine kinase"/>
    <property type="match status" value="1"/>
</dbReference>
<dbReference type="PROSITE" id="PS50885">
    <property type="entry name" value="HAMP"/>
    <property type="match status" value="1"/>
</dbReference>
<keyword evidence="11 13" id="KW-0472">Membrane</keyword>
<dbReference type="InterPro" id="IPR003661">
    <property type="entry name" value="HisK_dim/P_dom"/>
</dbReference>
<evidence type="ECO:0000256" key="13">
    <source>
        <dbReference type="SAM" id="Phobius"/>
    </source>
</evidence>
<organism evidence="16 17">
    <name type="scientific">Marinospirillum alkaliphilum DSM 21637</name>
    <dbReference type="NCBI Taxonomy" id="1122209"/>
    <lineage>
        <taxon>Bacteria</taxon>
        <taxon>Pseudomonadati</taxon>
        <taxon>Pseudomonadota</taxon>
        <taxon>Gammaproteobacteria</taxon>
        <taxon>Oceanospirillales</taxon>
        <taxon>Oceanospirillaceae</taxon>
        <taxon>Marinospirillum</taxon>
    </lineage>
</organism>
<dbReference type="FunFam" id="3.30.565.10:FF:000023">
    <property type="entry name" value="PAS domain-containing sensor histidine kinase"/>
    <property type="match status" value="1"/>
</dbReference>
<feature type="domain" description="Histidine kinase" evidence="14">
    <location>
        <begin position="375"/>
        <end position="594"/>
    </location>
</feature>
<dbReference type="CDD" id="cd06225">
    <property type="entry name" value="HAMP"/>
    <property type="match status" value="1"/>
</dbReference>
<dbReference type="EC" id="2.7.13.3" evidence="3"/>
<keyword evidence="8" id="KW-0418">Kinase</keyword>
<dbReference type="PANTHER" id="PTHR43711">
    <property type="entry name" value="TWO-COMPONENT HISTIDINE KINASE"/>
    <property type="match status" value="1"/>
</dbReference>
<proteinExistence type="predicted"/>
<keyword evidence="6" id="KW-0808">Transferase</keyword>
<keyword evidence="10" id="KW-0902">Two-component regulatory system</keyword>
<evidence type="ECO:0000256" key="10">
    <source>
        <dbReference type="ARBA" id="ARBA00023012"/>
    </source>
</evidence>
<accession>A0A1K1X2Z0</accession>
<evidence type="ECO:0000256" key="1">
    <source>
        <dbReference type="ARBA" id="ARBA00000085"/>
    </source>
</evidence>
<evidence type="ECO:0000256" key="5">
    <source>
        <dbReference type="ARBA" id="ARBA00022553"/>
    </source>
</evidence>
<dbReference type="Pfam" id="PF02518">
    <property type="entry name" value="HATPase_c"/>
    <property type="match status" value="1"/>
</dbReference>
<dbReference type="Gene3D" id="3.30.565.10">
    <property type="entry name" value="Histidine kinase-like ATPase, C-terminal domain"/>
    <property type="match status" value="1"/>
</dbReference>
<reference evidence="16 17" key="1">
    <citation type="submission" date="2016-11" db="EMBL/GenBank/DDBJ databases">
        <authorList>
            <person name="Jaros S."/>
            <person name="Januszkiewicz K."/>
            <person name="Wedrychowicz H."/>
        </authorList>
    </citation>
    <scope>NUCLEOTIDE SEQUENCE [LARGE SCALE GENOMIC DNA]</scope>
    <source>
        <strain evidence="16 17">DSM 21637</strain>
    </source>
</reference>
<dbReference type="InterPro" id="IPR003594">
    <property type="entry name" value="HATPase_dom"/>
</dbReference>
<keyword evidence="5" id="KW-0597">Phosphoprotein</keyword>